<dbReference type="VEuPathDB" id="FungiDB:PTTG_01047"/>
<dbReference type="AlphaFoldDB" id="A0A180GPP8"/>
<evidence type="ECO:0000313" key="3">
    <source>
        <dbReference type="Proteomes" id="UP000005240"/>
    </source>
</evidence>
<dbReference type="Gene3D" id="3.40.50.300">
    <property type="entry name" value="P-loop containing nucleotide triphosphate hydrolases"/>
    <property type="match status" value="1"/>
</dbReference>
<reference evidence="1" key="2">
    <citation type="submission" date="2016-05" db="EMBL/GenBank/DDBJ databases">
        <title>Comparative analysis highlights variable genome content of wheat rusts and divergence of the mating loci.</title>
        <authorList>
            <person name="Cuomo C.A."/>
            <person name="Bakkeren G."/>
            <person name="Szabo L."/>
            <person name="Khalil H."/>
            <person name="Joly D."/>
            <person name="Goldberg J."/>
            <person name="Young S."/>
            <person name="Zeng Q."/>
            <person name="Fellers J."/>
        </authorList>
    </citation>
    <scope>NUCLEOTIDE SEQUENCE [LARGE SCALE GENOMIC DNA]</scope>
    <source>
        <strain evidence="1">1-1 BBBD Race 1</strain>
    </source>
</reference>
<evidence type="ECO:0000313" key="2">
    <source>
        <dbReference type="EnsemblFungi" id="PTTG_01047-t43_1-p1"/>
    </source>
</evidence>
<reference evidence="2 3" key="3">
    <citation type="journal article" date="2017" name="G3 (Bethesda)">
        <title>Comparative analysis highlights variable genome content of wheat rusts and divergence of the mating loci.</title>
        <authorList>
            <person name="Cuomo C.A."/>
            <person name="Bakkeren G."/>
            <person name="Khalil H.B."/>
            <person name="Panwar V."/>
            <person name="Joly D."/>
            <person name="Linning R."/>
            <person name="Sakthikumar S."/>
            <person name="Song X."/>
            <person name="Adiconis X."/>
            <person name="Fan L."/>
            <person name="Goldberg J.M."/>
            <person name="Levin J.Z."/>
            <person name="Young S."/>
            <person name="Zeng Q."/>
            <person name="Anikster Y."/>
            <person name="Bruce M."/>
            <person name="Wang M."/>
            <person name="Yin C."/>
            <person name="McCallum B."/>
            <person name="Szabo L.J."/>
            <person name="Hulbert S."/>
            <person name="Chen X."/>
            <person name="Fellers J.P."/>
        </authorList>
    </citation>
    <scope>NUCLEOTIDE SEQUENCE</scope>
    <source>
        <strain evidence="3">Isolate 1-1 / race 1 (BBBD)</strain>
        <strain evidence="2">isolate 1-1 / race 1 (BBBD)</strain>
    </source>
</reference>
<keyword evidence="3" id="KW-1185">Reference proteome</keyword>
<dbReference type="EnsemblFungi" id="PTTG_01047-t43_1">
    <property type="protein sequence ID" value="PTTG_01047-t43_1-p1"/>
    <property type="gene ID" value="PTTG_01047"/>
</dbReference>
<reference evidence="1" key="1">
    <citation type="submission" date="2009-11" db="EMBL/GenBank/DDBJ databases">
        <authorList>
            <consortium name="The Broad Institute Genome Sequencing Platform"/>
            <person name="Ward D."/>
            <person name="Feldgarden M."/>
            <person name="Earl A."/>
            <person name="Young S.K."/>
            <person name="Zeng Q."/>
            <person name="Koehrsen M."/>
            <person name="Alvarado L."/>
            <person name="Berlin A."/>
            <person name="Bochicchio J."/>
            <person name="Borenstein D."/>
            <person name="Chapman S.B."/>
            <person name="Chen Z."/>
            <person name="Engels R."/>
            <person name="Freedman E."/>
            <person name="Gellesch M."/>
            <person name="Goldberg J."/>
            <person name="Griggs A."/>
            <person name="Gujja S."/>
            <person name="Heilman E."/>
            <person name="Heiman D."/>
            <person name="Hepburn T."/>
            <person name="Howarth C."/>
            <person name="Jen D."/>
            <person name="Larson L."/>
            <person name="Lewis B."/>
            <person name="Mehta T."/>
            <person name="Park D."/>
            <person name="Pearson M."/>
            <person name="Roberts A."/>
            <person name="Saif S."/>
            <person name="Shea T."/>
            <person name="Shenoy N."/>
            <person name="Sisk P."/>
            <person name="Stolte C."/>
            <person name="Sykes S."/>
            <person name="Thomson T."/>
            <person name="Walk T."/>
            <person name="White J."/>
            <person name="Yandava C."/>
            <person name="Izard J."/>
            <person name="Baranova O.V."/>
            <person name="Blanton J.M."/>
            <person name="Tanner A.C."/>
            <person name="Dewhirst F.E."/>
            <person name="Haas B."/>
            <person name="Nusbaum C."/>
            <person name="Birren B."/>
        </authorList>
    </citation>
    <scope>NUCLEOTIDE SEQUENCE [LARGE SCALE GENOMIC DNA]</scope>
    <source>
        <strain evidence="1">1-1 BBBD Race 1</strain>
    </source>
</reference>
<dbReference type="SUPFAM" id="SSF52540">
    <property type="entry name" value="P-loop containing nucleoside triphosphate hydrolases"/>
    <property type="match status" value="1"/>
</dbReference>
<evidence type="ECO:0000313" key="1">
    <source>
        <dbReference type="EMBL" id="OAV94797.1"/>
    </source>
</evidence>
<gene>
    <name evidence="1" type="ORF">PTTG_01047</name>
</gene>
<dbReference type="OrthoDB" id="2505066at2759"/>
<sequence length="94" mass="10653">MSCEKLEEHITTINTKFYAEPLKPIQMETMVSLVRGKHTFTLAGTSFGKTRIGAVYYCLFPAYRKPIVLVLNPLDSLGNNQVSWSQINDQCVQQ</sequence>
<reference evidence="2" key="4">
    <citation type="submission" date="2025-05" db="UniProtKB">
        <authorList>
            <consortium name="EnsemblFungi"/>
        </authorList>
    </citation>
    <scope>IDENTIFICATION</scope>
    <source>
        <strain evidence="2">isolate 1-1 / race 1 (BBBD)</strain>
    </source>
</reference>
<organism evidence="1">
    <name type="scientific">Puccinia triticina (isolate 1-1 / race 1 (BBBD))</name>
    <name type="common">Brown leaf rust fungus</name>
    <dbReference type="NCBI Taxonomy" id="630390"/>
    <lineage>
        <taxon>Eukaryota</taxon>
        <taxon>Fungi</taxon>
        <taxon>Dikarya</taxon>
        <taxon>Basidiomycota</taxon>
        <taxon>Pucciniomycotina</taxon>
        <taxon>Pucciniomycetes</taxon>
        <taxon>Pucciniales</taxon>
        <taxon>Pucciniaceae</taxon>
        <taxon>Puccinia</taxon>
    </lineage>
</organism>
<proteinExistence type="predicted"/>
<dbReference type="EMBL" id="ADAS02000036">
    <property type="protein sequence ID" value="OAV94797.1"/>
    <property type="molecule type" value="Genomic_DNA"/>
</dbReference>
<protein>
    <recommendedName>
        <fullName evidence="4">DEAD/DEAH box helicase domain-containing protein</fullName>
    </recommendedName>
</protein>
<dbReference type="InterPro" id="IPR027417">
    <property type="entry name" value="P-loop_NTPase"/>
</dbReference>
<accession>A0A180GPP8</accession>
<name>A0A180GPP8_PUCT1</name>
<dbReference type="Proteomes" id="UP000005240">
    <property type="component" value="Unassembled WGS sequence"/>
</dbReference>
<evidence type="ECO:0008006" key="4">
    <source>
        <dbReference type="Google" id="ProtNLM"/>
    </source>
</evidence>